<feature type="compositionally biased region" description="Pro residues" evidence="1">
    <location>
        <begin position="132"/>
        <end position="144"/>
    </location>
</feature>
<feature type="region of interest" description="Disordered" evidence="1">
    <location>
        <begin position="30"/>
        <end position="73"/>
    </location>
</feature>
<accession>A0A0F7SE62</accession>
<dbReference type="AlphaFoldDB" id="A0A0F7SE62"/>
<reference evidence="2" key="1">
    <citation type="submission" date="2014-08" db="EMBL/GenBank/DDBJ databases">
        <authorList>
            <person name="Sharma Rahul"/>
            <person name="Thines Marco"/>
        </authorList>
    </citation>
    <scope>NUCLEOTIDE SEQUENCE</scope>
</reference>
<protein>
    <submittedName>
        <fullName evidence="2">Uncharacterized protein</fullName>
    </submittedName>
</protein>
<feature type="compositionally biased region" description="Low complexity" evidence="1">
    <location>
        <begin position="41"/>
        <end position="66"/>
    </location>
</feature>
<feature type="region of interest" description="Disordered" evidence="1">
    <location>
        <begin position="198"/>
        <end position="219"/>
    </location>
</feature>
<organism evidence="2">
    <name type="scientific">Phaffia rhodozyma</name>
    <name type="common">Yeast</name>
    <name type="synonym">Xanthophyllomyces dendrorhous</name>
    <dbReference type="NCBI Taxonomy" id="264483"/>
    <lineage>
        <taxon>Eukaryota</taxon>
        <taxon>Fungi</taxon>
        <taxon>Dikarya</taxon>
        <taxon>Basidiomycota</taxon>
        <taxon>Agaricomycotina</taxon>
        <taxon>Tremellomycetes</taxon>
        <taxon>Cystofilobasidiales</taxon>
        <taxon>Mrakiaceae</taxon>
        <taxon>Phaffia</taxon>
    </lineage>
</organism>
<evidence type="ECO:0000313" key="2">
    <source>
        <dbReference type="EMBL" id="CDZ96276.1"/>
    </source>
</evidence>
<sequence length="279" mass="30571">MGFLDIRKSGLYLISHSKRKTIFTNTTIIDEDLSSPPSPPTLLTGSKSSPAVCRSKSISSSTTPSPVQGTEVFSPRPITRSCFANLDNPRKDFVLQPNTFPPNTDVSAACGHLKLQGSGHGRIPAPARAPVPLPFPRPPLPPLPTEIDSRPRAGRKGSQPRLSKSTSLLPKVTFSSAFISELPVHTAGTELTTVTELCPRPSRPGSRFQSRPHSHSRYRPLSANEQKNHKVRTIRKTDLGWMGWSPNLKEQPGDRKIKKDGWTSSVGRFAGRFGLARRD</sequence>
<name>A0A0F7SE62_PHARH</name>
<evidence type="ECO:0000256" key="1">
    <source>
        <dbReference type="SAM" id="MobiDB-lite"/>
    </source>
</evidence>
<proteinExistence type="predicted"/>
<feature type="region of interest" description="Disordered" evidence="1">
    <location>
        <begin position="132"/>
        <end position="167"/>
    </location>
</feature>
<dbReference type="EMBL" id="LN483116">
    <property type="protein sequence ID" value="CDZ96276.1"/>
    <property type="molecule type" value="Genomic_DNA"/>
</dbReference>